<evidence type="ECO:0000256" key="1">
    <source>
        <dbReference type="ARBA" id="ARBA00022737"/>
    </source>
</evidence>
<dbReference type="AlphaFoldDB" id="A0A0K9NRY0"/>
<sequence length="170" mass="19050">MTTMERLNSSHYRTLKEIFEKFDLDSDGSLTKLELAALLRSIGLKPTGDKIHSLLNDIDANDNGSIEFEELALAIAPIMNEQYSRIDENQLKEIFKSFDLDGNGVITAPEFARMMAKLGQPLSFDELNDTMNKADTDGDGVINYGEFKVIMEKSAEELIEDIDVKEPTPN</sequence>
<feature type="domain" description="EF-hand" evidence="3">
    <location>
        <begin position="86"/>
        <end position="121"/>
    </location>
</feature>
<name>A0A0K9NRY0_ZOSMR</name>
<protein>
    <submittedName>
        <fullName evidence="4">Putative calcium-binding protein CML14</fullName>
    </submittedName>
</protein>
<dbReference type="Proteomes" id="UP000036987">
    <property type="component" value="Unassembled WGS sequence"/>
</dbReference>
<keyword evidence="2" id="KW-0106">Calcium</keyword>
<feature type="domain" description="EF-hand" evidence="3">
    <location>
        <begin position="10"/>
        <end position="45"/>
    </location>
</feature>
<dbReference type="PROSITE" id="PS00018">
    <property type="entry name" value="EF_HAND_1"/>
    <property type="match status" value="4"/>
</dbReference>
<dbReference type="CDD" id="cd00051">
    <property type="entry name" value="EFh"/>
    <property type="match status" value="1"/>
</dbReference>
<dbReference type="Pfam" id="PF13499">
    <property type="entry name" value="EF-hand_7"/>
    <property type="match status" value="2"/>
</dbReference>
<reference evidence="5" key="1">
    <citation type="journal article" date="2016" name="Nature">
        <title>The genome of the seagrass Zostera marina reveals angiosperm adaptation to the sea.</title>
        <authorList>
            <person name="Olsen J.L."/>
            <person name="Rouze P."/>
            <person name="Verhelst B."/>
            <person name="Lin Y.-C."/>
            <person name="Bayer T."/>
            <person name="Collen J."/>
            <person name="Dattolo E."/>
            <person name="De Paoli E."/>
            <person name="Dittami S."/>
            <person name="Maumus F."/>
            <person name="Michel G."/>
            <person name="Kersting A."/>
            <person name="Lauritano C."/>
            <person name="Lohaus R."/>
            <person name="Toepel M."/>
            <person name="Tonon T."/>
            <person name="Vanneste K."/>
            <person name="Amirebrahimi M."/>
            <person name="Brakel J."/>
            <person name="Bostroem C."/>
            <person name="Chovatia M."/>
            <person name="Grimwood J."/>
            <person name="Jenkins J.W."/>
            <person name="Jueterbock A."/>
            <person name="Mraz A."/>
            <person name="Stam W.T."/>
            <person name="Tice H."/>
            <person name="Bornberg-Bauer E."/>
            <person name="Green P.J."/>
            <person name="Pearson G.A."/>
            <person name="Procaccini G."/>
            <person name="Duarte C.M."/>
            <person name="Schmutz J."/>
            <person name="Reusch T.B.H."/>
            <person name="Van de Peer Y."/>
        </authorList>
    </citation>
    <scope>NUCLEOTIDE SEQUENCE [LARGE SCALE GENOMIC DNA]</scope>
    <source>
        <strain evidence="5">cv. Finnish</strain>
    </source>
</reference>
<dbReference type="InterPro" id="IPR050230">
    <property type="entry name" value="CALM/Myosin/TropC-like"/>
</dbReference>
<dbReference type="GO" id="GO:0030234">
    <property type="term" value="F:enzyme regulator activity"/>
    <property type="evidence" value="ECO:0000318"/>
    <property type="project" value="GO_Central"/>
</dbReference>
<dbReference type="InterPro" id="IPR018247">
    <property type="entry name" value="EF_Hand_1_Ca_BS"/>
</dbReference>
<evidence type="ECO:0000313" key="5">
    <source>
        <dbReference type="Proteomes" id="UP000036987"/>
    </source>
</evidence>
<feature type="domain" description="EF-hand" evidence="3">
    <location>
        <begin position="46"/>
        <end position="81"/>
    </location>
</feature>
<gene>
    <name evidence="4" type="ORF">ZOSMA_67G00270</name>
</gene>
<proteinExistence type="predicted"/>
<dbReference type="GO" id="GO:0005737">
    <property type="term" value="C:cytoplasm"/>
    <property type="evidence" value="ECO:0000318"/>
    <property type="project" value="GO_Central"/>
</dbReference>
<dbReference type="FunFam" id="1.10.238.10:FF:000001">
    <property type="entry name" value="Calmodulin 1"/>
    <property type="match status" value="1"/>
</dbReference>
<dbReference type="Gene3D" id="1.10.238.10">
    <property type="entry name" value="EF-hand"/>
    <property type="match status" value="1"/>
</dbReference>
<dbReference type="InterPro" id="IPR011992">
    <property type="entry name" value="EF-hand-dom_pair"/>
</dbReference>
<dbReference type="EMBL" id="LFYR01001770">
    <property type="protein sequence ID" value="KMZ59534.1"/>
    <property type="molecule type" value="Genomic_DNA"/>
</dbReference>
<dbReference type="InterPro" id="IPR002048">
    <property type="entry name" value="EF_hand_dom"/>
</dbReference>
<evidence type="ECO:0000313" key="4">
    <source>
        <dbReference type="EMBL" id="KMZ59534.1"/>
    </source>
</evidence>
<feature type="domain" description="EF-hand" evidence="3">
    <location>
        <begin position="122"/>
        <end position="157"/>
    </location>
</feature>
<comment type="caution">
    <text evidence="4">The sequence shown here is derived from an EMBL/GenBank/DDBJ whole genome shotgun (WGS) entry which is preliminary data.</text>
</comment>
<dbReference type="OrthoDB" id="26525at2759"/>
<dbReference type="SMART" id="SM00054">
    <property type="entry name" value="EFh"/>
    <property type="match status" value="4"/>
</dbReference>
<dbReference type="SUPFAM" id="SSF47473">
    <property type="entry name" value="EF-hand"/>
    <property type="match status" value="1"/>
</dbReference>
<keyword evidence="1" id="KW-0677">Repeat</keyword>
<dbReference type="GO" id="GO:0005509">
    <property type="term" value="F:calcium ion binding"/>
    <property type="evidence" value="ECO:0000318"/>
    <property type="project" value="GO_Central"/>
</dbReference>
<keyword evidence="5" id="KW-1185">Reference proteome</keyword>
<dbReference type="STRING" id="29655.A0A0K9NRY0"/>
<evidence type="ECO:0000256" key="2">
    <source>
        <dbReference type="ARBA" id="ARBA00022837"/>
    </source>
</evidence>
<organism evidence="4 5">
    <name type="scientific">Zostera marina</name>
    <name type="common">Eelgrass</name>
    <dbReference type="NCBI Taxonomy" id="29655"/>
    <lineage>
        <taxon>Eukaryota</taxon>
        <taxon>Viridiplantae</taxon>
        <taxon>Streptophyta</taxon>
        <taxon>Embryophyta</taxon>
        <taxon>Tracheophyta</taxon>
        <taxon>Spermatophyta</taxon>
        <taxon>Magnoliopsida</taxon>
        <taxon>Liliopsida</taxon>
        <taxon>Zosteraceae</taxon>
        <taxon>Zostera</taxon>
    </lineage>
</organism>
<accession>A0A0K9NRY0</accession>
<dbReference type="PANTHER" id="PTHR23048">
    <property type="entry name" value="MYOSIN LIGHT CHAIN 1, 3"/>
    <property type="match status" value="1"/>
</dbReference>
<evidence type="ECO:0000259" key="3">
    <source>
        <dbReference type="PROSITE" id="PS50222"/>
    </source>
</evidence>
<dbReference type="PANTHER" id="PTHR23048:SF52">
    <property type="entry name" value="CALCIUM-BINDING PROTEIN CML18-RELATED"/>
    <property type="match status" value="1"/>
</dbReference>
<dbReference type="PROSITE" id="PS50222">
    <property type="entry name" value="EF_HAND_2"/>
    <property type="match status" value="4"/>
</dbReference>